<evidence type="ECO:0000256" key="1">
    <source>
        <dbReference type="SAM" id="SignalP"/>
    </source>
</evidence>
<evidence type="ECO:0008006" key="4">
    <source>
        <dbReference type="Google" id="ProtNLM"/>
    </source>
</evidence>
<dbReference type="RefSeq" id="WP_344805483.1">
    <property type="nucleotide sequence ID" value="NZ_BAABBO010000009.1"/>
</dbReference>
<reference evidence="3" key="1">
    <citation type="journal article" date="2019" name="Int. J. Syst. Evol. Microbiol.">
        <title>The Global Catalogue of Microorganisms (GCM) 10K type strain sequencing project: providing services to taxonomists for standard genome sequencing and annotation.</title>
        <authorList>
            <consortium name="The Broad Institute Genomics Platform"/>
            <consortium name="The Broad Institute Genome Sequencing Center for Infectious Disease"/>
            <person name="Wu L."/>
            <person name="Ma J."/>
        </authorList>
    </citation>
    <scope>NUCLEOTIDE SEQUENCE [LARGE SCALE GENOMIC DNA]</scope>
    <source>
        <strain evidence="3">JCM 17555</strain>
    </source>
</reference>
<keyword evidence="3" id="KW-1185">Reference proteome</keyword>
<accession>A0ABP7P5X6</accession>
<organism evidence="2 3">
    <name type="scientific">Allohahella marinimesophila</name>
    <dbReference type="NCBI Taxonomy" id="1054972"/>
    <lineage>
        <taxon>Bacteria</taxon>
        <taxon>Pseudomonadati</taxon>
        <taxon>Pseudomonadota</taxon>
        <taxon>Gammaproteobacteria</taxon>
        <taxon>Oceanospirillales</taxon>
        <taxon>Hahellaceae</taxon>
        <taxon>Allohahella</taxon>
    </lineage>
</organism>
<gene>
    <name evidence="2" type="ORF">GCM10022278_17990</name>
</gene>
<protein>
    <recommendedName>
        <fullName evidence="4">Lipoprotein</fullName>
    </recommendedName>
</protein>
<dbReference type="Proteomes" id="UP001501337">
    <property type="component" value="Unassembled WGS sequence"/>
</dbReference>
<keyword evidence="1" id="KW-0732">Signal</keyword>
<feature type="chain" id="PRO_5046063303" description="Lipoprotein" evidence="1">
    <location>
        <begin position="24"/>
        <end position="105"/>
    </location>
</feature>
<proteinExistence type="predicted"/>
<feature type="signal peptide" evidence="1">
    <location>
        <begin position="1"/>
        <end position="23"/>
    </location>
</feature>
<dbReference type="EMBL" id="BAABBO010000009">
    <property type="protein sequence ID" value="GAA3960255.1"/>
    <property type="molecule type" value="Genomic_DNA"/>
</dbReference>
<name>A0ABP7P5X6_9GAMM</name>
<comment type="caution">
    <text evidence="2">The sequence shown here is derived from an EMBL/GenBank/DDBJ whole genome shotgun (WGS) entry which is preliminary data.</text>
</comment>
<sequence>MKVKILGAALKGLLAAVPLSGCGAVTSVEKLDQEVKLYRIIAHGSAFQRNNQLREAIGAKAEDVCGPSKASINYDGPLKSEEIETYVNGRFTKVHAYTLGALIKC</sequence>
<evidence type="ECO:0000313" key="2">
    <source>
        <dbReference type="EMBL" id="GAA3960255.1"/>
    </source>
</evidence>
<evidence type="ECO:0000313" key="3">
    <source>
        <dbReference type="Proteomes" id="UP001501337"/>
    </source>
</evidence>